<evidence type="ECO:0000256" key="1">
    <source>
        <dbReference type="SAM" id="Phobius"/>
    </source>
</evidence>
<dbReference type="Pfam" id="PF07331">
    <property type="entry name" value="TctB"/>
    <property type="match status" value="1"/>
</dbReference>
<comment type="caution">
    <text evidence="3">The sequence shown here is derived from an EMBL/GenBank/DDBJ whole genome shotgun (WGS) entry which is preliminary data.</text>
</comment>
<keyword evidence="1" id="KW-0812">Transmembrane</keyword>
<gene>
    <name evidence="3" type="ORF">ACFOGI_10895</name>
</gene>
<feature type="transmembrane region" description="Helical" evidence="1">
    <location>
        <begin position="76"/>
        <end position="93"/>
    </location>
</feature>
<keyword evidence="4" id="KW-1185">Reference proteome</keyword>
<evidence type="ECO:0000259" key="2">
    <source>
        <dbReference type="Pfam" id="PF07331"/>
    </source>
</evidence>
<proteinExistence type="predicted"/>
<reference evidence="4" key="1">
    <citation type="journal article" date="2019" name="Int. J. Syst. Evol. Microbiol.">
        <title>The Global Catalogue of Microorganisms (GCM) 10K type strain sequencing project: providing services to taxonomists for standard genome sequencing and annotation.</title>
        <authorList>
            <consortium name="The Broad Institute Genomics Platform"/>
            <consortium name="The Broad Institute Genome Sequencing Center for Infectious Disease"/>
            <person name="Wu L."/>
            <person name="Ma J."/>
        </authorList>
    </citation>
    <scope>NUCLEOTIDE SEQUENCE [LARGE SCALE GENOMIC DNA]</scope>
    <source>
        <strain evidence="4">KCTC 13128</strain>
    </source>
</reference>
<dbReference type="InterPro" id="IPR009936">
    <property type="entry name" value="DUF1468"/>
</dbReference>
<evidence type="ECO:0000313" key="4">
    <source>
        <dbReference type="Proteomes" id="UP001595279"/>
    </source>
</evidence>
<evidence type="ECO:0000313" key="3">
    <source>
        <dbReference type="EMBL" id="MFC3040754.1"/>
    </source>
</evidence>
<feature type="transmembrane region" description="Helical" evidence="1">
    <location>
        <begin position="5"/>
        <end position="24"/>
    </location>
</feature>
<keyword evidence="1" id="KW-0472">Membrane</keyword>
<dbReference type="RefSeq" id="WP_390272292.1">
    <property type="nucleotide sequence ID" value="NZ_JBHRSA010000042.1"/>
</dbReference>
<accession>A0ABV7CX04</accession>
<name>A0ABV7CX04_9BACI</name>
<dbReference type="Proteomes" id="UP001595279">
    <property type="component" value="Unassembled WGS sequence"/>
</dbReference>
<organism evidence="3 4">
    <name type="scientific">Virgibacillus xinjiangensis</name>
    <dbReference type="NCBI Taxonomy" id="393090"/>
    <lineage>
        <taxon>Bacteria</taxon>
        <taxon>Bacillati</taxon>
        <taxon>Bacillota</taxon>
        <taxon>Bacilli</taxon>
        <taxon>Bacillales</taxon>
        <taxon>Bacillaceae</taxon>
        <taxon>Virgibacillus</taxon>
    </lineage>
</organism>
<feature type="transmembrane region" description="Helical" evidence="1">
    <location>
        <begin position="99"/>
        <end position="115"/>
    </location>
</feature>
<sequence>MARFIVPSFFIILGVVYLILTFGMTRSRVGDPNGPLYFPLLIGAVLLVFSIIYFIQEWKKRNEDFSPFKVLFKGRSPFLIITTLIMIFIYTFLFERIGFLFSTVIFLGGLLFIVNGTKPWLKNIIIAVLFSVISWYSFSELLNVSLP</sequence>
<feature type="transmembrane region" description="Helical" evidence="1">
    <location>
        <begin position="36"/>
        <end position="55"/>
    </location>
</feature>
<keyword evidence="1" id="KW-1133">Transmembrane helix</keyword>
<protein>
    <submittedName>
        <fullName evidence="3">Tripartite tricarboxylate transporter TctB family protein</fullName>
    </submittedName>
</protein>
<feature type="domain" description="DUF1468" evidence="2">
    <location>
        <begin position="5"/>
        <end position="147"/>
    </location>
</feature>
<feature type="transmembrane region" description="Helical" evidence="1">
    <location>
        <begin position="120"/>
        <end position="138"/>
    </location>
</feature>
<dbReference type="EMBL" id="JBHRSA010000042">
    <property type="protein sequence ID" value="MFC3040754.1"/>
    <property type="molecule type" value="Genomic_DNA"/>
</dbReference>